<feature type="domain" description="YjeF N-terminal" evidence="1">
    <location>
        <begin position="9"/>
        <end position="107"/>
    </location>
</feature>
<gene>
    <name evidence="2" type="ORF">DHW31_12075</name>
</gene>
<dbReference type="Proteomes" id="UP000263098">
    <property type="component" value="Unassembled WGS sequence"/>
</dbReference>
<dbReference type="EMBL" id="DPVG01000449">
    <property type="protein sequence ID" value="HCK25480.1"/>
    <property type="molecule type" value="Genomic_DNA"/>
</dbReference>
<evidence type="ECO:0000259" key="1">
    <source>
        <dbReference type="PROSITE" id="PS51385"/>
    </source>
</evidence>
<proteinExistence type="predicted"/>
<dbReference type="Gene3D" id="3.40.50.10260">
    <property type="entry name" value="YjeF N-terminal domain"/>
    <property type="match status" value="1"/>
</dbReference>
<dbReference type="InterPro" id="IPR036652">
    <property type="entry name" value="YjeF_N_dom_sf"/>
</dbReference>
<organism evidence="2 3">
    <name type="scientific">Bacteroides graminisolvens</name>
    <dbReference type="NCBI Taxonomy" id="477666"/>
    <lineage>
        <taxon>Bacteria</taxon>
        <taxon>Pseudomonadati</taxon>
        <taxon>Bacteroidota</taxon>
        <taxon>Bacteroidia</taxon>
        <taxon>Bacteroidales</taxon>
        <taxon>Bacteroidaceae</taxon>
        <taxon>Bacteroides</taxon>
    </lineage>
</organism>
<dbReference type="InterPro" id="IPR004443">
    <property type="entry name" value="YjeF_N_dom"/>
</dbReference>
<dbReference type="PROSITE" id="PS51385">
    <property type="entry name" value="YJEF_N"/>
    <property type="match status" value="1"/>
</dbReference>
<name>A0A3D2SIZ5_9BACE</name>
<feature type="non-terminal residue" evidence="2">
    <location>
        <position position="107"/>
    </location>
</feature>
<evidence type="ECO:0000313" key="2">
    <source>
        <dbReference type="EMBL" id="HCK25480.1"/>
    </source>
</evidence>
<comment type="caution">
    <text evidence="2">The sequence shown here is derived from an EMBL/GenBank/DDBJ whole genome shotgun (WGS) entry which is preliminary data.</text>
</comment>
<reference evidence="2 3" key="1">
    <citation type="journal article" date="2018" name="Nat. Biotechnol.">
        <title>A standardized bacterial taxonomy based on genome phylogeny substantially revises the tree of life.</title>
        <authorList>
            <person name="Parks D.H."/>
            <person name="Chuvochina M."/>
            <person name="Waite D.W."/>
            <person name="Rinke C."/>
            <person name="Skarshewski A."/>
            <person name="Chaumeil P.A."/>
            <person name="Hugenholtz P."/>
        </authorList>
    </citation>
    <scope>NUCLEOTIDE SEQUENCE [LARGE SCALE GENOMIC DNA]</scope>
    <source>
        <strain evidence="2">UBA9667</strain>
    </source>
</reference>
<dbReference type="SUPFAM" id="SSF64153">
    <property type="entry name" value="YjeF N-terminal domain-like"/>
    <property type="match status" value="1"/>
</dbReference>
<dbReference type="AlphaFoldDB" id="A0A3D2SIZ5"/>
<protein>
    <submittedName>
        <fullName evidence="2">Bifunctional ADP-dependent NAD(P)H-hydrate dehydratase/NAD(P)H-hydrate epimerase</fullName>
    </submittedName>
</protein>
<sequence length="107" mass="11946">MKILSASQIRELDSLTISEEKILSADLMERAAAQLFKWISGRFDRSHRFIILTGPGNNGGDGLALASMMAENRYDVEVFFVKLSDNTSGDWNHNKERLINEAGISLT</sequence>
<accession>A0A3D2SIZ5</accession>
<evidence type="ECO:0000313" key="3">
    <source>
        <dbReference type="Proteomes" id="UP000263098"/>
    </source>
</evidence>
<dbReference type="Pfam" id="PF03853">
    <property type="entry name" value="YjeF_N"/>
    <property type="match status" value="1"/>
</dbReference>